<dbReference type="InterPro" id="IPR010064">
    <property type="entry name" value="HK97-gp10_tail"/>
</dbReference>
<reference evidence="1" key="1">
    <citation type="journal article" date="2018" name="Genome Biol.">
        <title>SKESA: strategic k-mer extension for scrupulous assemblies.</title>
        <authorList>
            <person name="Souvorov A."/>
            <person name="Agarwala R."/>
            <person name="Lipman D.J."/>
        </authorList>
    </citation>
    <scope>NUCLEOTIDE SEQUENCE</scope>
    <source>
        <strain evidence="1">C25</strain>
    </source>
</reference>
<protein>
    <submittedName>
        <fullName evidence="1">HK97 gp10 family phage protein</fullName>
    </submittedName>
</protein>
<proteinExistence type="predicted"/>
<dbReference type="AlphaFoldDB" id="A0AAN5NAW5"/>
<evidence type="ECO:0000313" key="1">
    <source>
        <dbReference type="EMBL" id="HAT4299054.1"/>
    </source>
</evidence>
<reference evidence="1" key="2">
    <citation type="submission" date="2020-07" db="EMBL/GenBank/DDBJ databases">
        <authorList>
            <consortium name="NCBI Pathogen Detection Project"/>
        </authorList>
    </citation>
    <scope>NUCLEOTIDE SEQUENCE</scope>
    <source>
        <strain evidence="1">C25</strain>
    </source>
</reference>
<dbReference type="RefSeq" id="WP_078209933.1">
    <property type="nucleotide sequence ID" value="NZ_CATNXU010000001.1"/>
</dbReference>
<organism evidence="1 2">
    <name type="scientific">Clostridium perfringens</name>
    <dbReference type="NCBI Taxonomy" id="1502"/>
    <lineage>
        <taxon>Bacteria</taxon>
        <taxon>Bacillati</taxon>
        <taxon>Bacillota</taxon>
        <taxon>Clostridia</taxon>
        <taxon>Eubacteriales</taxon>
        <taxon>Clostridiaceae</taxon>
        <taxon>Clostridium</taxon>
    </lineage>
</organism>
<gene>
    <name evidence="1" type="ORF">I9063_002439</name>
</gene>
<name>A0AAN5NAW5_CLOPF</name>
<dbReference type="Proteomes" id="UP000855421">
    <property type="component" value="Unassembled WGS sequence"/>
</dbReference>
<comment type="caution">
    <text evidence="1">The sequence shown here is derived from an EMBL/GenBank/DDBJ whole genome shotgun (WGS) entry which is preliminary data.</text>
</comment>
<accession>A0AAN5NAW5</accession>
<sequence>MASGFDDLYKTLDSLGNVGKKASKKILTEQAKKVVEQQKVDAPKDSENSYQYLEAEKVKSKGNTSFVKVGITKENWEKCKQLYYQHYGYTLWLNGKHYDPNFLWMDKSFKKIESKVLDNMYKDLEKELDRILN</sequence>
<dbReference type="Pfam" id="PF04883">
    <property type="entry name" value="HK97-gp10_like"/>
    <property type="match status" value="1"/>
</dbReference>
<dbReference type="EMBL" id="DACTBT010000018">
    <property type="protein sequence ID" value="HAT4299054.1"/>
    <property type="molecule type" value="Genomic_DNA"/>
</dbReference>
<evidence type="ECO:0000313" key="2">
    <source>
        <dbReference type="Proteomes" id="UP000855421"/>
    </source>
</evidence>